<reference evidence="3" key="1">
    <citation type="journal article" date="2019" name="Int. J. Syst. Evol. Microbiol.">
        <title>The Global Catalogue of Microorganisms (GCM) 10K type strain sequencing project: providing services to taxonomists for standard genome sequencing and annotation.</title>
        <authorList>
            <consortium name="The Broad Institute Genomics Platform"/>
            <consortium name="The Broad Institute Genome Sequencing Center for Infectious Disease"/>
            <person name="Wu L."/>
            <person name="Ma J."/>
        </authorList>
    </citation>
    <scope>NUCLEOTIDE SEQUENCE [LARGE SCALE GENOMIC DNA]</scope>
    <source>
        <strain evidence="3">KACC 11588</strain>
    </source>
</reference>
<dbReference type="InterPro" id="IPR050312">
    <property type="entry name" value="IolE/XylAMocC-like"/>
</dbReference>
<feature type="domain" description="Xylose isomerase-like TIM barrel" evidence="1">
    <location>
        <begin position="24"/>
        <end position="253"/>
    </location>
</feature>
<evidence type="ECO:0000259" key="1">
    <source>
        <dbReference type="Pfam" id="PF01261"/>
    </source>
</evidence>
<organism evidence="2 3">
    <name type="scientific">Rubellimicrobium aerolatum</name>
    <dbReference type="NCBI Taxonomy" id="490979"/>
    <lineage>
        <taxon>Bacteria</taxon>
        <taxon>Pseudomonadati</taxon>
        <taxon>Pseudomonadota</taxon>
        <taxon>Alphaproteobacteria</taxon>
        <taxon>Rhodobacterales</taxon>
        <taxon>Roseobacteraceae</taxon>
        <taxon>Rubellimicrobium</taxon>
    </lineage>
</organism>
<evidence type="ECO:0000313" key="2">
    <source>
        <dbReference type="EMBL" id="MFC5566831.1"/>
    </source>
</evidence>
<name>A0ABW0SD17_9RHOB</name>
<dbReference type="PANTHER" id="PTHR12110:SF21">
    <property type="entry name" value="XYLOSE ISOMERASE-LIKE TIM BARREL DOMAIN-CONTAINING PROTEIN"/>
    <property type="match status" value="1"/>
</dbReference>
<sequence>MPSLTFAMNRTCAPHLPLGEFIALARGAAVSAVEIRNDVAGQEFMDGTPAADLRRRLDDAGLKVASVNALQRFNDWTSEREAEARALIAYAAKLGAPGLVMCPVIDEAHGWLEAELERNLRDALRGLRPILADQGVTGYVEPLGMRGSTLMRQAKAVEAVADIDGWDNFALCYDTFQYFRCGDDRTVPQHVGLVHVSGISRSDLTPGELSEPDRELVFVDDRVGNVVQLRALASAGFKGYVSMEPFSPRIQQDPSLGTRLQASFAYLNAAVGAEGTSMQRAGA</sequence>
<accession>A0ABW0SD17</accession>
<keyword evidence="3" id="KW-1185">Reference proteome</keyword>
<dbReference type="Gene3D" id="3.20.20.150">
    <property type="entry name" value="Divalent-metal-dependent TIM barrel enzymes"/>
    <property type="match status" value="1"/>
</dbReference>
<dbReference type="SUPFAM" id="SSF51658">
    <property type="entry name" value="Xylose isomerase-like"/>
    <property type="match status" value="1"/>
</dbReference>
<dbReference type="InterPro" id="IPR036237">
    <property type="entry name" value="Xyl_isomerase-like_sf"/>
</dbReference>
<protein>
    <submittedName>
        <fullName evidence="2">TIM barrel protein</fullName>
    </submittedName>
</protein>
<comment type="caution">
    <text evidence="2">The sequence shown here is derived from an EMBL/GenBank/DDBJ whole genome shotgun (WGS) entry which is preliminary data.</text>
</comment>
<dbReference type="PANTHER" id="PTHR12110">
    <property type="entry name" value="HYDROXYPYRUVATE ISOMERASE"/>
    <property type="match status" value="1"/>
</dbReference>
<evidence type="ECO:0000313" key="3">
    <source>
        <dbReference type="Proteomes" id="UP001596056"/>
    </source>
</evidence>
<gene>
    <name evidence="2" type="ORF">ACFPOC_10455</name>
</gene>
<dbReference type="EMBL" id="JBHSNA010000008">
    <property type="protein sequence ID" value="MFC5566831.1"/>
    <property type="molecule type" value="Genomic_DNA"/>
</dbReference>
<dbReference type="RefSeq" id="WP_209841571.1">
    <property type="nucleotide sequence ID" value="NZ_JAGGJP010000011.1"/>
</dbReference>
<proteinExistence type="predicted"/>
<dbReference type="Pfam" id="PF01261">
    <property type="entry name" value="AP_endonuc_2"/>
    <property type="match status" value="1"/>
</dbReference>
<dbReference type="Proteomes" id="UP001596056">
    <property type="component" value="Unassembled WGS sequence"/>
</dbReference>
<dbReference type="InterPro" id="IPR013022">
    <property type="entry name" value="Xyl_isomerase-like_TIM-brl"/>
</dbReference>